<feature type="compositionally biased region" description="Polar residues" evidence="3">
    <location>
        <begin position="181"/>
        <end position="204"/>
    </location>
</feature>
<dbReference type="InterPro" id="IPR035899">
    <property type="entry name" value="DBL_dom_sf"/>
</dbReference>
<feature type="compositionally biased region" description="Low complexity" evidence="3">
    <location>
        <begin position="230"/>
        <end position="240"/>
    </location>
</feature>
<feature type="compositionally biased region" description="Polar residues" evidence="3">
    <location>
        <begin position="327"/>
        <end position="339"/>
    </location>
</feature>
<comment type="caution">
    <text evidence="7">The sequence shown here is derived from an EMBL/GenBank/DDBJ whole genome shotgun (WGS) entry which is preliminary data.</text>
</comment>
<feature type="compositionally biased region" description="Polar residues" evidence="3">
    <location>
        <begin position="137"/>
        <end position="153"/>
    </location>
</feature>
<dbReference type="EMBL" id="BJWK01000019">
    <property type="protein sequence ID" value="GEM12253.1"/>
    <property type="molecule type" value="Genomic_DNA"/>
</dbReference>
<proteinExistence type="predicted"/>
<dbReference type="SMART" id="SM00036">
    <property type="entry name" value="CNH"/>
    <property type="match status" value="1"/>
</dbReference>
<dbReference type="PROSITE" id="PS50219">
    <property type="entry name" value="CNH"/>
    <property type="match status" value="1"/>
</dbReference>
<feature type="region of interest" description="Disordered" evidence="3">
    <location>
        <begin position="327"/>
        <end position="354"/>
    </location>
</feature>
<dbReference type="Gene3D" id="2.30.29.30">
    <property type="entry name" value="Pleckstrin-homology domain (PH domain)/Phosphotyrosine-binding domain (PTB)"/>
    <property type="match status" value="1"/>
</dbReference>
<evidence type="ECO:0000256" key="3">
    <source>
        <dbReference type="SAM" id="MobiDB-lite"/>
    </source>
</evidence>
<feature type="region of interest" description="Disordered" evidence="3">
    <location>
        <begin position="1"/>
        <end position="301"/>
    </location>
</feature>
<dbReference type="Gene3D" id="1.20.900.10">
    <property type="entry name" value="Dbl homology (DH) domain"/>
    <property type="match status" value="1"/>
</dbReference>
<keyword evidence="1" id="KW-0597">Phosphoprotein</keyword>
<feature type="compositionally biased region" description="Low complexity" evidence="3">
    <location>
        <begin position="24"/>
        <end position="35"/>
    </location>
</feature>
<dbReference type="Pfam" id="PF00780">
    <property type="entry name" value="CNH"/>
    <property type="match status" value="1"/>
</dbReference>
<dbReference type="InterPro" id="IPR001849">
    <property type="entry name" value="PH_domain"/>
</dbReference>
<dbReference type="Pfam" id="PF00621">
    <property type="entry name" value="RhoGEF"/>
    <property type="match status" value="1"/>
</dbReference>
<dbReference type="Proteomes" id="UP000321518">
    <property type="component" value="Unassembled WGS sequence"/>
</dbReference>
<dbReference type="SMART" id="SM00233">
    <property type="entry name" value="PH"/>
    <property type="match status" value="1"/>
</dbReference>
<feature type="domain" description="DH" evidence="5">
    <location>
        <begin position="593"/>
        <end position="783"/>
    </location>
</feature>
<evidence type="ECO:0000259" key="5">
    <source>
        <dbReference type="PROSITE" id="PS50010"/>
    </source>
</evidence>
<dbReference type="InterPro" id="IPR041675">
    <property type="entry name" value="PH_5"/>
</dbReference>
<feature type="domain" description="CNH" evidence="6">
    <location>
        <begin position="991"/>
        <end position="1306"/>
    </location>
</feature>
<dbReference type="PANTHER" id="PTHR46572:SF1">
    <property type="entry name" value="RHO1 GUANINE NUCLEOTIDE EXCHANGE FACTOR TUS1"/>
    <property type="match status" value="1"/>
</dbReference>
<reference evidence="7 8" key="1">
    <citation type="submission" date="2019-07" db="EMBL/GenBank/DDBJ databases">
        <title>Rhodotorula toruloides NBRC10032 genome sequencing.</title>
        <authorList>
            <person name="Shida Y."/>
            <person name="Takaku H."/>
            <person name="Ogasawara W."/>
            <person name="Mori K."/>
        </authorList>
    </citation>
    <scope>NUCLEOTIDE SEQUENCE [LARGE SCALE GENOMIC DNA]</scope>
    <source>
        <strain evidence="7 8">NBRC10032</strain>
    </source>
</reference>
<dbReference type="SUPFAM" id="SSF50729">
    <property type="entry name" value="PH domain-like"/>
    <property type="match status" value="1"/>
</dbReference>
<dbReference type="GO" id="GO:0005085">
    <property type="term" value="F:guanyl-nucleotide exchange factor activity"/>
    <property type="evidence" value="ECO:0007669"/>
    <property type="project" value="UniProtKB-KW"/>
</dbReference>
<sequence>MPTMHHGHGTPYEPNPQSGHSYTSSPSQRRSASAQVYASVADSWPYPSYPPASHAPVSPFDTSPGVAYTAPSPPPGAQPPASARSAGSSHRPPRNAAYRQPPLRTDAELRESNFTSSYGGFTSPPELSGQPDGSYFEASSTLPLVSSGAQTSYPAYPISRPALSAKPPELPPLNLLDHPTRLSNDSAQYSLYSLPSDRSPTTSGARLDRPSHSDDLPAAIHTRVSPPPRSSSSTASFARSTSRDQVFAHSQKAATDHGPPSQLAHDGLSRTAVSNSDTFPQSPPPRPPRPPPPQQPTILMSPPLETPAALVHRAQSIDSIWSRTMSSPSVASHTASPSPDVSHRPSYATLSPNTSLAVSPSLLRTDSYDRIGYGSPALDNGGAGAFGGGGGQAQYLNPALLSDLAVYVKDHVARGPRQKGSIEHHGFTGEDIVSAVRQALPSPASLDRPLALAIARSMQQALWFHEVDWSDSPLRDAAGGRVYAFLADELREGRGALDEFAGGRHDDPAAELPTGVFVDLTRCYSPYCGQFSADGYRRACYSYMCPNRRNIGLSRVGSTLSTVSGIDIVEEADNWATSVPKDLLDSLSKTEVAYQNQVFELIQGEQKYFEDLQFIETGFVVPLRSANPPIIPPDRLEPFLASVLLNISDIREHSRAFLLQLRKKQQEGHVVRSIGQVVLAAAVEWGPAYLHFTTNFPMADFLFKEEKAGNPRLEELLMEFHKRPEASKRGFDTFHNRATFRGLRYILLLEQILKNTPADDPDRDYLAQAVQVIRQQGADANAGIDATKNQVALKEFARDLDLELSDADRRFFMAGRVYRRPEGSAFADQFQDSHLILFDNYLVFTKTPRPDRNGHQKYQVNRRPVPLDLVQLKTGSFAEAPIPRSSGFHLRSTRSTGAIQTTTEPAADGGQLLYPISFFQLGRFDGLVYFYVESTSIRADWEKMLKEAVTLRVRQQELRRVVRLDPLADQTFGMTSTIGSLSGTSGASSQFGRPTCSTPLMTVDGLWLVIAGCAEGIFVGWRGRPKTMQQVVHLAGITQCAVLPDFSFLLVIANKVLVAYALEALIPSSTGTKLDQASKAPQRLSGQKDVSFFKIGKIGGETDPRTLVIYAKKSGVKESVFKALEPVGQDERKRPGGGGRFLGLGSGRPEWFRTYKEFFMPSLVTGLYFQRSKLALIGSRGIEIMDLDSMRTMTVPDFPASRPDRNTVLLARRCEDASTLGMFRIAESKFLLAYDEFAFHVGRHGEPVEGPFMEWESKPEQVAYCAPYVFAISPTIVEVRHAFTGRLAQFITGTHISLTYDGTAVASSSPRNPRCSPIITGSPPSSGIVLPPDRRLHLSMRQGAFHVLLEVVVVA</sequence>
<dbReference type="InterPro" id="IPR052233">
    <property type="entry name" value="Rho-type_GEFs"/>
</dbReference>
<dbReference type="InterPro" id="IPR011993">
    <property type="entry name" value="PH-like_dom_sf"/>
</dbReference>
<dbReference type="CDD" id="cd00160">
    <property type="entry name" value="RhoGEF"/>
    <property type="match status" value="1"/>
</dbReference>
<evidence type="ECO:0000256" key="2">
    <source>
        <dbReference type="ARBA" id="ARBA00022658"/>
    </source>
</evidence>
<evidence type="ECO:0000313" key="7">
    <source>
        <dbReference type="EMBL" id="GEM12253.1"/>
    </source>
</evidence>
<evidence type="ECO:0000256" key="1">
    <source>
        <dbReference type="ARBA" id="ARBA00022553"/>
    </source>
</evidence>
<evidence type="ECO:0000259" key="6">
    <source>
        <dbReference type="PROSITE" id="PS50219"/>
    </source>
</evidence>
<feature type="compositionally biased region" description="Low complexity" evidence="3">
    <location>
        <begin position="79"/>
        <end position="90"/>
    </location>
</feature>
<feature type="domain" description="PH" evidence="4">
    <location>
        <begin position="810"/>
        <end position="950"/>
    </location>
</feature>
<keyword evidence="2" id="KW-0344">Guanine-nucleotide releasing factor</keyword>
<feature type="compositionally biased region" description="Basic and acidic residues" evidence="3">
    <location>
        <begin position="206"/>
        <end position="215"/>
    </location>
</feature>
<name>A0A511KPF9_RHOTO</name>
<organism evidence="7 8">
    <name type="scientific">Rhodotorula toruloides</name>
    <name type="common">Yeast</name>
    <name type="synonym">Rhodosporidium toruloides</name>
    <dbReference type="NCBI Taxonomy" id="5286"/>
    <lineage>
        <taxon>Eukaryota</taxon>
        <taxon>Fungi</taxon>
        <taxon>Dikarya</taxon>
        <taxon>Basidiomycota</taxon>
        <taxon>Pucciniomycotina</taxon>
        <taxon>Microbotryomycetes</taxon>
        <taxon>Sporidiobolales</taxon>
        <taxon>Sporidiobolaceae</taxon>
        <taxon>Rhodotorula</taxon>
    </lineage>
</organism>
<dbReference type="InterPro" id="IPR000219">
    <property type="entry name" value="DH_dom"/>
</dbReference>
<protein>
    <submittedName>
        <fullName evidence="7">Rho guanyl-nucleotide exchange factor</fullName>
    </submittedName>
</protein>
<feature type="compositionally biased region" description="Low complexity" evidence="3">
    <location>
        <begin position="43"/>
        <end position="59"/>
    </location>
</feature>
<evidence type="ECO:0000313" key="8">
    <source>
        <dbReference type="Proteomes" id="UP000321518"/>
    </source>
</evidence>
<dbReference type="Pfam" id="PF15405">
    <property type="entry name" value="PH_5"/>
    <property type="match status" value="1"/>
</dbReference>
<dbReference type="PROSITE" id="PS50003">
    <property type="entry name" value="PH_DOMAIN"/>
    <property type="match status" value="1"/>
</dbReference>
<dbReference type="InterPro" id="IPR001180">
    <property type="entry name" value="CNH_dom"/>
</dbReference>
<dbReference type="PROSITE" id="PS50010">
    <property type="entry name" value="DH_2"/>
    <property type="match status" value="1"/>
</dbReference>
<gene>
    <name evidence="7" type="ORF">Rt10032_c19g6270</name>
</gene>
<dbReference type="SUPFAM" id="SSF48065">
    <property type="entry name" value="DBL homology domain (DH-domain)"/>
    <property type="match status" value="1"/>
</dbReference>
<dbReference type="SMART" id="SM00325">
    <property type="entry name" value="RhoGEF"/>
    <property type="match status" value="1"/>
</dbReference>
<dbReference type="OrthoDB" id="2272012at2759"/>
<feature type="compositionally biased region" description="Pro residues" evidence="3">
    <location>
        <begin position="281"/>
        <end position="295"/>
    </location>
</feature>
<accession>A0A511KPF9</accession>
<dbReference type="PANTHER" id="PTHR46572">
    <property type="entry name" value="RHO1 GDP-GTP EXCHANGE PROTEIN 1-RELATED"/>
    <property type="match status" value="1"/>
</dbReference>
<evidence type="ECO:0000259" key="4">
    <source>
        <dbReference type="PROSITE" id="PS50003"/>
    </source>
</evidence>